<comment type="caution">
    <text evidence="2">The sequence shown here is derived from an EMBL/GenBank/DDBJ whole genome shotgun (WGS) entry which is preliminary data.</text>
</comment>
<protein>
    <recommendedName>
        <fullName evidence="1">KRAB domain-containing protein</fullName>
    </recommendedName>
</protein>
<dbReference type="GO" id="GO:0006355">
    <property type="term" value="P:regulation of DNA-templated transcription"/>
    <property type="evidence" value="ECO:0007669"/>
    <property type="project" value="InterPro"/>
</dbReference>
<evidence type="ECO:0000259" key="1">
    <source>
        <dbReference type="PROSITE" id="PS50805"/>
    </source>
</evidence>
<dbReference type="PROSITE" id="PS50805">
    <property type="entry name" value="KRAB"/>
    <property type="match status" value="1"/>
</dbReference>
<evidence type="ECO:0000313" key="2">
    <source>
        <dbReference type="EMBL" id="TEA37312.1"/>
    </source>
</evidence>
<dbReference type="AlphaFoldDB" id="A0A484GNM2"/>
<feature type="non-terminal residue" evidence="2">
    <location>
        <position position="1"/>
    </location>
</feature>
<keyword evidence="3" id="KW-1185">Reference proteome</keyword>
<feature type="domain" description="KRAB" evidence="1">
    <location>
        <begin position="1"/>
        <end position="45"/>
    </location>
</feature>
<dbReference type="InterPro" id="IPR001909">
    <property type="entry name" value="KRAB"/>
</dbReference>
<reference evidence="2 3" key="1">
    <citation type="journal article" date="2018" name="Genomics">
        <title>Molecular footprints of inshore aquatic adaptation in Indo-Pacific humpback dolphin (Sousa chinensis).</title>
        <authorList>
            <person name="Ming Y."/>
            <person name="Jian J."/>
            <person name="Yu F."/>
            <person name="Yu X."/>
            <person name="Wang J."/>
            <person name="Liu W."/>
        </authorList>
    </citation>
    <scope>NUCLEOTIDE SEQUENCE [LARGE SCALE GENOMIC DNA]</scope>
    <source>
        <strain evidence="2">MY-2018</strain>
        <tissue evidence="2">Skin</tissue>
    </source>
</reference>
<organism evidence="2 3">
    <name type="scientific">Sousa chinensis</name>
    <name type="common">Indo-pacific humpbacked dolphin</name>
    <name type="synonym">Steno chinensis</name>
    <dbReference type="NCBI Taxonomy" id="103600"/>
    <lineage>
        <taxon>Eukaryota</taxon>
        <taxon>Metazoa</taxon>
        <taxon>Chordata</taxon>
        <taxon>Craniata</taxon>
        <taxon>Vertebrata</taxon>
        <taxon>Euteleostomi</taxon>
        <taxon>Mammalia</taxon>
        <taxon>Eutheria</taxon>
        <taxon>Laurasiatheria</taxon>
        <taxon>Artiodactyla</taxon>
        <taxon>Whippomorpha</taxon>
        <taxon>Cetacea</taxon>
        <taxon>Odontoceti</taxon>
        <taxon>Delphinidae</taxon>
        <taxon>Sousa</taxon>
    </lineage>
</organism>
<sequence length="45" mass="5231">DVILENYRNLDPMALVVSKPDLVTFLEQMTDPWDVKEKETTVIHS</sequence>
<accession>A0A484GNM2</accession>
<evidence type="ECO:0000313" key="3">
    <source>
        <dbReference type="Proteomes" id="UP000295264"/>
    </source>
</evidence>
<gene>
    <name evidence="2" type="ORF">DBR06_SOUSAS6710048</name>
</gene>
<dbReference type="EMBL" id="QWLN02005708">
    <property type="protein sequence ID" value="TEA37312.1"/>
    <property type="molecule type" value="Genomic_DNA"/>
</dbReference>
<feature type="non-terminal residue" evidence="2">
    <location>
        <position position="45"/>
    </location>
</feature>
<dbReference type="Proteomes" id="UP000295264">
    <property type="component" value="Unassembled WGS sequence"/>
</dbReference>
<proteinExistence type="predicted"/>
<name>A0A484GNM2_SOUCH</name>